<feature type="domain" description="Carboxylesterase type B" evidence="2">
    <location>
        <begin position="70"/>
        <end position="437"/>
    </location>
</feature>
<dbReference type="InterPro" id="IPR050309">
    <property type="entry name" value="Type-B_Carboxylest/Lipase"/>
</dbReference>
<keyword evidence="3" id="KW-0378">Hydrolase</keyword>
<reference evidence="3 4" key="1">
    <citation type="submission" date="2019-04" db="EMBL/GenBank/DDBJ databases">
        <title>Comparative genomics and transcriptomics to analyze fruiting body development in filamentous ascomycetes.</title>
        <authorList>
            <consortium name="DOE Joint Genome Institute"/>
            <person name="Lutkenhaus R."/>
            <person name="Traeger S."/>
            <person name="Breuer J."/>
            <person name="Kuo A."/>
            <person name="Lipzen A."/>
            <person name="Pangilinan J."/>
            <person name="Dilworth D."/>
            <person name="Sandor L."/>
            <person name="Poggeler S."/>
            <person name="Barry K."/>
            <person name="Grigoriev I.V."/>
            <person name="Nowrousian M."/>
        </authorList>
    </citation>
    <scope>NUCLEOTIDE SEQUENCE [LARGE SCALE GENOMIC DNA]</scope>
    <source>
        <strain evidence="3 4">CBS 389.68</strain>
    </source>
</reference>
<evidence type="ECO:0000256" key="1">
    <source>
        <dbReference type="SAM" id="SignalP"/>
    </source>
</evidence>
<dbReference type="SUPFAM" id="SSF53474">
    <property type="entry name" value="alpha/beta-Hydrolases"/>
    <property type="match status" value="1"/>
</dbReference>
<proteinExistence type="predicted"/>
<dbReference type="Proteomes" id="UP000298138">
    <property type="component" value="Unassembled WGS sequence"/>
</dbReference>
<dbReference type="OrthoDB" id="408631at2759"/>
<dbReference type="InterPro" id="IPR002018">
    <property type="entry name" value="CarbesteraseB"/>
</dbReference>
<dbReference type="InParanoid" id="A0A4S2MSE5"/>
<dbReference type="PROSITE" id="PS00941">
    <property type="entry name" value="CARBOXYLESTERASE_B_2"/>
    <property type="match status" value="1"/>
</dbReference>
<evidence type="ECO:0000313" key="3">
    <source>
        <dbReference type="EMBL" id="TGZ78748.1"/>
    </source>
</evidence>
<dbReference type="GO" id="GO:0016787">
    <property type="term" value="F:hydrolase activity"/>
    <property type="evidence" value="ECO:0007669"/>
    <property type="project" value="UniProtKB-KW"/>
</dbReference>
<name>A0A4S2MSE5_9PEZI</name>
<dbReference type="PANTHER" id="PTHR11559">
    <property type="entry name" value="CARBOXYLESTERASE"/>
    <property type="match status" value="1"/>
</dbReference>
<dbReference type="EMBL" id="ML220138">
    <property type="protein sequence ID" value="TGZ78748.1"/>
    <property type="molecule type" value="Genomic_DNA"/>
</dbReference>
<dbReference type="Pfam" id="PF00135">
    <property type="entry name" value="COesterase"/>
    <property type="match status" value="1"/>
</dbReference>
<keyword evidence="1" id="KW-0732">Signal</keyword>
<evidence type="ECO:0000259" key="2">
    <source>
        <dbReference type="Pfam" id="PF00135"/>
    </source>
</evidence>
<keyword evidence="4" id="KW-1185">Reference proteome</keyword>
<protein>
    <submittedName>
        <fullName evidence="3">Alpha/beta-hydrolase</fullName>
    </submittedName>
</protein>
<accession>A0A4S2MSE5</accession>
<dbReference type="InterPro" id="IPR019819">
    <property type="entry name" value="Carboxylesterase_B_CS"/>
</dbReference>
<organism evidence="3 4">
    <name type="scientific">Ascodesmis nigricans</name>
    <dbReference type="NCBI Taxonomy" id="341454"/>
    <lineage>
        <taxon>Eukaryota</taxon>
        <taxon>Fungi</taxon>
        <taxon>Dikarya</taxon>
        <taxon>Ascomycota</taxon>
        <taxon>Pezizomycotina</taxon>
        <taxon>Pezizomycetes</taxon>
        <taxon>Pezizales</taxon>
        <taxon>Ascodesmidaceae</taxon>
        <taxon>Ascodesmis</taxon>
    </lineage>
</organism>
<feature type="chain" id="PRO_5020805014" evidence="1">
    <location>
        <begin position="20"/>
        <end position="569"/>
    </location>
</feature>
<dbReference type="InterPro" id="IPR029058">
    <property type="entry name" value="AB_hydrolase_fold"/>
</dbReference>
<dbReference type="AlphaFoldDB" id="A0A4S2MSE5"/>
<dbReference type="STRING" id="341454.A0A4S2MSE5"/>
<sequence>MKALASLLLFGASLASASGLGLQNILQSVEQDDPFVDPINGLHKRATPPGDMPVIDLGYVKQKATEYGTAGNVSYYIFRNVRFAAPPVGELRFRKPQPPAKVEEVQDGYYNGSLSCAQPAGLAGSTGGTEDCLFLDVWMPATASPEKPLPVLTKWFGGGYVYGAKEKAGNPVALWKNGHDPFVFVAPNYRLGVFGWLSVPNTGVDANAGLHDGLAAMDWIRENIGKFGGDIKRSTAMGISAGAGIVMHAMVSNRTPHVPFQQVLLQSPGWQPETTPAGRVPIYETLLANAGCKDTACLRNTSTKALQTANLLTILLWNQDALGPTSGFYPVPDGDILLDHPANLFTEGKVHPTVKRAVASSARWEASGAFAVPEEADDELFIKDVGVSFTSNTTLIKIISEAYPSDGTPQSGYNRGRDLTGDMGFNCNGLWVARYFSTLNNKSKKKSGSGKSKKCCCKSKGKKSSAWRYEFNVGTAAHGADSTYTWFANDGTSKVDRPDLVKYQQDWVAEFVQTQKVSWPVWVEGSDAKALWLNDTGLGVERDYFAWKTYTERCDVLRTKVIGKGGDKA</sequence>
<evidence type="ECO:0000313" key="4">
    <source>
        <dbReference type="Proteomes" id="UP000298138"/>
    </source>
</evidence>
<gene>
    <name evidence="3" type="ORF">EX30DRAFT_397577</name>
</gene>
<dbReference type="Gene3D" id="3.40.50.1820">
    <property type="entry name" value="alpha/beta hydrolase"/>
    <property type="match status" value="1"/>
</dbReference>
<feature type="signal peptide" evidence="1">
    <location>
        <begin position="1"/>
        <end position="19"/>
    </location>
</feature>